<accession>A0A897ZH96</accession>
<organism evidence="1">
    <name type="scientific">Andrena associated bee virus-1</name>
    <dbReference type="NCBI Taxonomy" id="2811531"/>
    <lineage>
        <taxon>Viruses</taxon>
        <taxon>Riboviria</taxon>
    </lineage>
</organism>
<dbReference type="EMBL" id="MW397640">
    <property type="protein sequence ID" value="QSH48607.1"/>
    <property type="molecule type" value="Genomic_RNA"/>
</dbReference>
<protein>
    <submittedName>
        <fullName evidence="1">ORF4</fullName>
    </submittedName>
</protein>
<evidence type="ECO:0000313" key="1">
    <source>
        <dbReference type="EMBL" id="QSH48607.1"/>
    </source>
</evidence>
<proteinExistence type="predicted"/>
<name>A0A897ZH96_9VIRU</name>
<sequence length="76" mass="9120">MMKKRKKAVFLSRVMINQTRYLVNSRMRENCLSMKRKENTMKSTNPDGVKTVDNVREYSCIVWRDERICSVVRNMD</sequence>
<reference evidence="1" key="1">
    <citation type="journal article" name="Viruses">
        <title>Metatranscriptome Analysis of Sympatric Bee Species Identifies Bee Virus Variants and a New Virus, Andrena-Associated Bee Virus-1.</title>
        <authorList>
            <person name="Daughenbaugh K.F."/>
            <person name="Kahnonitch I."/>
            <person name="Carey C.C."/>
            <person name="McMenamin A.J."/>
            <person name="Wiegand T."/>
            <person name="Erez T."/>
            <person name="Arkin N."/>
            <person name="Ross B."/>
            <person name="Wiedenheft B."/>
            <person name="Sadeh A."/>
            <person name="Chejanovsky N."/>
            <person name="Mandelik Y."/>
            <person name="Flenniken M.L."/>
        </authorList>
    </citation>
    <scope>NUCLEOTIDE SEQUENCE</scope>
    <source>
        <strain evidence="1">AnBV-1/Israel/2018</strain>
    </source>
</reference>